<feature type="region of interest" description="Disordered" evidence="4">
    <location>
        <begin position="524"/>
        <end position="543"/>
    </location>
</feature>
<gene>
    <name evidence="8" type="ORF">NMOB1V02_LOCUS6426</name>
</gene>
<dbReference type="PANTHER" id="PTHR16166:SF93">
    <property type="entry name" value="INTERMEMBRANE LIPID TRANSFER PROTEIN VPS13"/>
    <property type="match status" value="1"/>
</dbReference>
<protein>
    <submittedName>
        <fullName evidence="8">Uncharacterized protein</fullName>
    </submittedName>
</protein>
<feature type="domain" description="MULE transposase" evidence="5">
    <location>
        <begin position="96"/>
        <end position="190"/>
    </location>
</feature>
<reference evidence="8" key="1">
    <citation type="submission" date="2020-11" db="EMBL/GenBank/DDBJ databases">
        <authorList>
            <person name="Tran Van P."/>
        </authorList>
    </citation>
    <scope>NUCLEOTIDE SEQUENCE</scope>
</reference>
<accession>A0A7R9BQH1</accession>
<feature type="domain" description="VPS13-like middle region" evidence="7">
    <location>
        <begin position="2951"/>
        <end position="3379"/>
    </location>
</feature>
<dbReference type="InterPro" id="IPR056747">
    <property type="entry name" value="VPS13-like_M"/>
</dbReference>
<evidence type="ECO:0000259" key="5">
    <source>
        <dbReference type="Pfam" id="PF10551"/>
    </source>
</evidence>
<dbReference type="EMBL" id="OA883374">
    <property type="protein sequence ID" value="CAD7278729.1"/>
    <property type="molecule type" value="Genomic_DNA"/>
</dbReference>
<evidence type="ECO:0000256" key="2">
    <source>
        <dbReference type="ARBA" id="ARBA00022448"/>
    </source>
</evidence>
<dbReference type="Proteomes" id="UP000678499">
    <property type="component" value="Unassembled WGS sequence"/>
</dbReference>
<dbReference type="PANTHER" id="PTHR16166">
    <property type="entry name" value="VACUOLAR PROTEIN SORTING-ASSOCIATED PROTEIN VPS13"/>
    <property type="match status" value="1"/>
</dbReference>
<feature type="compositionally biased region" description="Basic and acidic residues" evidence="4">
    <location>
        <begin position="2778"/>
        <end position="2800"/>
    </location>
</feature>
<evidence type="ECO:0000256" key="4">
    <source>
        <dbReference type="SAM" id="MobiDB-lite"/>
    </source>
</evidence>
<name>A0A7R9BQH1_9CRUS</name>
<dbReference type="Pfam" id="PF25033">
    <property type="entry name" value="VPS13_M"/>
    <property type="match status" value="2"/>
</dbReference>
<dbReference type="InterPro" id="IPR018289">
    <property type="entry name" value="MULE_transposase_dom"/>
</dbReference>
<evidence type="ECO:0000256" key="3">
    <source>
        <dbReference type="SAM" id="Coils"/>
    </source>
</evidence>
<feature type="region of interest" description="Disordered" evidence="4">
    <location>
        <begin position="2878"/>
        <end position="2911"/>
    </location>
</feature>
<feature type="compositionally biased region" description="Acidic residues" evidence="4">
    <location>
        <begin position="2878"/>
        <end position="2889"/>
    </location>
</feature>
<dbReference type="Pfam" id="PF12624">
    <property type="entry name" value="VPS13_N"/>
    <property type="match status" value="1"/>
</dbReference>
<keyword evidence="3" id="KW-0175">Coiled coil</keyword>
<keyword evidence="2" id="KW-0813">Transport</keyword>
<dbReference type="OrthoDB" id="6373482at2759"/>
<organism evidence="8">
    <name type="scientific">Notodromas monacha</name>
    <dbReference type="NCBI Taxonomy" id="399045"/>
    <lineage>
        <taxon>Eukaryota</taxon>
        <taxon>Metazoa</taxon>
        <taxon>Ecdysozoa</taxon>
        <taxon>Arthropoda</taxon>
        <taxon>Crustacea</taxon>
        <taxon>Oligostraca</taxon>
        <taxon>Ostracoda</taxon>
        <taxon>Podocopa</taxon>
        <taxon>Podocopida</taxon>
        <taxon>Cypridocopina</taxon>
        <taxon>Cypridoidea</taxon>
        <taxon>Cyprididae</taxon>
        <taxon>Notodromas</taxon>
    </lineage>
</organism>
<evidence type="ECO:0000313" key="8">
    <source>
        <dbReference type="EMBL" id="CAD7278729.1"/>
    </source>
</evidence>
<dbReference type="GO" id="GO:0006623">
    <property type="term" value="P:protein targeting to vacuole"/>
    <property type="evidence" value="ECO:0007669"/>
    <property type="project" value="TreeGrafter"/>
</dbReference>
<feature type="region of interest" description="Disordered" evidence="4">
    <location>
        <begin position="2261"/>
        <end position="2286"/>
    </location>
</feature>
<sequence length="4349" mass="492039">MFRDELSSMPELEGLIGFHEIESTLHKRRRLNQPRNPRTPAEAMAMLQAPNKFSHIYRGSVENGGGVAVVFGSQSHLNTILENIALDPTICTTIFVDATFGIVPKMKEQKFYELLFVQVQYRNIAVPLFGALMTGKTEELYTEVLKFIAAQWPEFQPAEIMVDFEKALHNATKAAWPLAGVHGCRFHFAQACLKYIQTKQLAKEYISNPQVKKWLKSTMGLCLLPADAIVPVWMDHCQKLSQFHGSAALTQKLNGFKNYMNNFWIRRVTPKVFSVFGLNHKTNNYAESLHARLNRDFKSKHPGFWRFMELYEQLVINEVTADLAVIHQGRLPRRIRPADLQKVSIRKYEEQLVNGILSPLQYFEKTNRFFKGLKAKKVLIKNGNAPVSAGEEGNDSSEESAYDETWQLEAVFEPDQPEGAQGMIQAAVSQTHNNDELICVICMERYRDCFLWPCRHWKGLCIFLIVNKRDESCFDLLSMLISNPGDDMDDDDHDDVEDVLRQDAIEKNKELGEMMQGAFDHLSEDSYQDSENDGASESEDEVHLQRIPNRLVSEGAPRNDRLRIATYKHNENLENVQPTLRKPDPIVRTKPLQQSDFGAQNRVPELQILLDAKVRELERLQQNFQNQAQSHSLEIRSVRQQLEFLKTEKANLDAIIEGNQAIFQEKTKENTNLRSLLESVKAEKDRVENLNRELTLELTTHKARVETLEEEISELKRCDTAKRLIQNAERKLETLQEVHRRELSECNDKLLAERQKTTKLTQELERSKRTLNQQEREWESQLADKTATVNRLTRLIKDAQNQCAEMVLESPRNAVENSDVSILRCQALETDVKRLQQRNRSLKHDLDVARRQLENKRYQADATYRGLLEKDAWEDEKIHLEDQIQNMRNEMDIERERSSREKRNMLMKHKFQMSTLNRKLKAIVERVRRMCASKNALDCAVIELKVAFARTHSSKAIDEVVKEVEMEWKTKWETAQKERDVIWIGKLKDAVDSVKTRRESEIMKLQDELKNRTAEILKLRKELQDRDSKAKKTSEELAKLQAELEARKGEVAKASEEFQKLEKEFLASCQRPLSPVPNHTMVSSMPSNDVEQDLHEMLIAKDDELTTVTRKLQGAEALFRDTIHKWLTEIEILKTIKQREAELNVARVNRYKSANKALKEKLKTYKNLLRERQLIDQKKKEVDGLAAACKFTMVFESVVTDLLNRFLGAYVENLDRSQLKLGIWGGDVVLRNLRLKKNALDSMDLPVRVSHGFLEKMELKIPWTNLYKAPVIAVIDGVFLIAVPKSTVEYDAAKEEKMAWEVKQNRIQRGEEIHELKSLAAGEGADEKDATFVEKLSFQIIKNIQIRVGSVHIRYEDTVSNPSRPFNLGVTMSSLVLESTDDSWKPGTIPKEDAKLVYKLATLNSFNVYWTHEHMDLSAMSPNDAMLIDFLNHWSLFVHVMGPITSEAKLRLNPKPEQVDNYALPKIFLDLVISSLDIVFLRRQYQDFMFLSENIGRMRRAEPYRKYRPNVKTYRGHYKKWWHFAYTCILETEVRRRRNNFSWARIQKHGEWCRQYQKLYEGRIKDLALKREPGAKMKADLEALEKKLDVFNILRLRRQAELNVKKDAETRPKRTGWLGGWFGSGNQEVEGDFAKKLQQEMSPAEKAKLYEAIGYGEDEVILPSAYPSDYVAHLFKFSLTNLGVYVRRRVRSHGDSSADQFENVLHGALQEVELLFKQIPAVQLSSVESLIGGMSLTGVPEKIGSSEGVNLLRSMHPRKNLSDAMKHLDEGKDARELIDGDDEKGVLMWCTAEVNPREGVDYGFYLGSRPIEIYYDGPTAAAVMDVFKMPEESVLTQLELTAYEKMEDIRTMSALGLQYAMETSKIVDFDVKFRGPFLIVPDGGRFTTNAKLLVVGLGDLIMKSQTDVNRKRKNTLEKVIRRSTTKGSISEDILSEMRSQSYHQYQLELKHMQVLVVDPSVDWRQEIRQKETPFHVMAPMSFSVNVGHCVLDNDPALPKLAVVGGITEIKIDLEETQFYDLLNISYSAGASYPAPERDEELRAQKKLMLTQYAKNRKRDELSELSSIPEGREVSIDEERKKLAGAQLEKKAARTQLTQLDLKFEIKETKLMIRAKVPLTEKLYGIPLLHFGIVSLQADLLLKTKDIEAGLSVGGVEVNTIAEQKYQFEESEKTGRTKAEAILPLIRTAMIAGDAEYLVNVRYSQVDRSSPKFLTPERGGVLQRIDAQFADFDISLEETAVRELMEFVKHVQIEIDAIGARFAPPPEKRERRRRSSSSAVAQNQAASKKFTSENIHNMFGETAAAVGVKQSAIFPDGITFFLAELRWRSLGLKLTWGSRGNAYQMRTVGLYSAISMRKDQMDLAAKIEDIHLCESDPIGPYATLVKSASTDAMKLKVNLYKLKTDHEKYVDVDKNDISVEATFGRLDVIYVQRSFLEMLEVYNDVMAVVASPENPPEKVEQEDKKDEDLTQAVTDALVEIGERPQRIKLNVSIKAPVVHVPRNINSLEAFVADFGEIKIINEFRLGETCNEAGHPSMYSDFLIRLTNLNMSRCLLAMSKGSEEILDVLQIVSKVMIFEPITVTVGCQQNLSAEWLKKAPVMEFYGHFEDIKGNLSDEDYDVLMLTLSENLSDNPSKRGSTLPRKRVDNGLQKSGEIQVAEDALAIESVPDTQTKRLPPESERVTLACLLRLETISLELFNGSSELNRADDAPVLIKRNPKRSLSIVKLTGICLGARMKSDSTLQSHVRLEDCVVHDSRYRRRKSTSGIVDLFHRKHKRQVDGLSEKGTDAERQKAGQDKSTDSPNIYEEVSVDDTYMAGVDLEYEDDLLLQLQKRCDDPIDAMMRIFRRYDAGLYELEESCELTRPADTDENDEFYDAPSEEEDFADAEEASTLPMSKRSVGGADSAVSGAKSDQKVDMERACSFAKKMSETGKQTAKLFKEFSDKIRSCAGSKDNMLDIVFKINEIQETHVKIRTAHSVVVADIEYLMALSEFFLISEETRQSTRNVVVRKRPSNTASASPEVKPGLMVVRLLVNEPDIALVEDLNDINSNAIIVNTRLNFIASFDGPVTKFQGSFSKLRMYSGVYNPKRRQETTNMILKPTGFSVVMKTVVNEEQKIDLNVGPLIFRIDPSTIALMSSLSAKAAQCTKTDADLDESAEVTLKSRPTLSIWEFADLEPNDFKFAEEDPEEVPPLVAELGFGTDVLSIGGSSTGSSIIPNMTQLLVLEAKKVLVTLEFGSPTKPIPIVMLDASFVGDASNWTYALDASFTASCQVAAYNPEKGVWEPLLEPVETLNEALVVRRAFELDFLVIGRYDGHSSAGSMEDVDLHSEVADVVDSGYSSLRLPSPKLTISCVSKDTLNLTVSKTSLEVMTELSASFADAMTIEMQKKPAQTAPYILQNDLGVDVVLELEKSNFKVLQNAMLSVDEQWVLGAGDNVGLDWFDLSSDDGVAEKRFVRQYKGVDEILKEQSTPEQRFLYLNVHNFFQFPIQVFYLGKKDNKESKILCATADPGKTANLPLHAVFNATAELYFGAEGVEPSVLRMHTSLELQQPFSLLPVLLGNTTVKGWGHSAKFVLQLYPTASVRNLLPIPIEVRATRESEPGTTSPTAIPAIVNAGETVNLPVWIAGVSWLSVALPEYQKGRWECRVKLDAHPKKITTITLSATAQDSKKAGVSLGVLTKQEIRGSKFFQIFSPFWMVNETGKMLTYKYDEGICSPFGKWTLCPEFCSSESACKCLPETESDSEGGDDQFNTFYHPGDTRSPVLFAPSKHVEMTKKQGFKLRVSGSEFSDRVPLDNVGDVGLVSCTSKDQIFQIGVSSVVSSFTLTRFVILRPYFTFTNSSLDLPLFVRGGGRYSDTNWTELPPGTTIPWWPIKQDENKIVLKAGEYAEVSDAFDIVDAANELLLRLRNPIGGVFVECTTTDSARSVSFSRYQPGMAPVVLLNHTTNMKIRFWQKNADKSHFLLPGKKIIFAWQPGEEGNRTFVWECGKSKINDKLLQDRCGQVEGQGVYWVSFVHGSQRVLLFTRNVELASAAQMSFDLEAQDVAVNLTLTDVGLSLVDDKARKEVMYLSVSSSGITWDLQHGPGKPYKSMAANDTLALERAYGEFIMQQAQVQMDGPRLPTKISISRNMTVDFKRMMLWTPSSGRLRRTFHTGVWIHYASSPHQMSVHVKLHNVQVDCQLHDCTYPVVFAPVQPAKTVAQLGEGSTRPFVEVSLRTRKTESTTVAYHCRYLKVLVQEFFVKIDNVFVNGLLHFFGTSEKVAVDFDKDMNLIANVGLSSDALVGVGEDPMRIYFELLHFSPIKMHLSYSLAGFGAGGATGIRSEIVDLFLQSIGVTLTDVDDVVFR</sequence>
<evidence type="ECO:0000259" key="6">
    <source>
        <dbReference type="Pfam" id="PF12624"/>
    </source>
</evidence>
<feature type="domain" description="Chorein N-terminal" evidence="6">
    <location>
        <begin position="1194"/>
        <end position="2113"/>
    </location>
</feature>
<feature type="compositionally biased region" description="Acidic residues" evidence="4">
    <location>
        <begin position="526"/>
        <end position="540"/>
    </location>
</feature>
<dbReference type="InterPro" id="IPR026854">
    <property type="entry name" value="VPS13_N"/>
</dbReference>
<dbReference type="EMBL" id="CAJPEX010001337">
    <property type="protein sequence ID" value="CAG0918881.1"/>
    <property type="molecule type" value="Genomic_DNA"/>
</dbReference>
<dbReference type="GO" id="GO:0045053">
    <property type="term" value="P:protein retention in Golgi apparatus"/>
    <property type="evidence" value="ECO:0007669"/>
    <property type="project" value="TreeGrafter"/>
</dbReference>
<evidence type="ECO:0000256" key="1">
    <source>
        <dbReference type="ARBA" id="ARBA00006545"/>
    </source>
</evidence>
<feature type="region of interest" description="Disordered" evidence="4">
    <location>
        <begin position="2778"/>
        <end position="2805"/>
    </location>
</feature>
<dbReference type="CDD" id="cd16449">
    <property type="entry name" value="RING-HC"/>
    <property type="match status" value="1"/>
</dbReference>
<feature type="compositionally biased region" description="Low complexity" evidence="4">
    <location>
        <begin position="2275"/>
        <end position="2286"/>
    </location>
</feature>
<feature type="coiled-coil region" evidence="3">
    <location>
        <begin position="1002"/>
        <end position="1064"/>
    </location>
</feature>
<evidence type="ECO:0000259" key="7">
    <source>
        <dbReference type="Pfam" id="PF25033"/>
    </source>
</evidence>
<proteinExistence type="inferred from homology"/>
<dbReference type="InterPro" id="IPR026847">
    <property type="entry name" value="VPS13"/>
</dbReference>
<dbReference type="Pfam" id="PF10551">
    <property type="entry name" value="MULE"/>
    <property type="match status" value="1"/>
</dbReference>
<feature type="coiled-coil region" evidence="3">
    <location>
        <begin position="2075"/>
        <end position="2102"/>
    </location>
</feature>
<evidence type="ECO:0000313" key="9">
    <source>
        <dbReference type="Proteomes" id="UP000678499"/>
    </source>
</evidence>
<feature type="domain" description="VPS13-like middle region" evidence="7">
    <location>
        <begin position="2348"/>
        <end position="2773"/>
    </location>
</feature>
<keyword evidence="9" id="KW-1185">Reference proteome</keyword>
<comment type="similarity">
    <text evidence="1">Belongs to the VPS13 family.</text>
</comment>
<feature type="coiled-coil region" evidence="3">
    <location>
        <begin position="603"/>
        <end position="904"/>
    </location>
</feature>